<dbReference type="InterPro" id="IPR011006">
    <property type="entry name" value="CheY-like_superfamily"/>
</dbReference>
<feature type="domain" description="Response regulatory" evidence="7">
    <location>
        <begin position="10"/>
        <end position="128"/>
    </location>
</feature>
<reference evidence="8 9" key="1">
    <citation type="journal article" date="2019" name="Int. J. Syst. Evol. Microbiol.">
        <title>The Global Catalogue of Microorganisms (GCM) 10K type strain sequencing project: providing services to taxonomists for standard genome sequencing and annotation.</title>
        <authorList>
            <consortium name="The Broad Institute Genomics Platform"/>
            <consortium name="The Broad Institute Genome Sequencing Center for Infectious Disease"/>
            <person name="Wu L."/>
            <person name="Ma J."/>
        </authorList>
    </citation>
    <scope>NUCLEOTIDE SEQUENCE [LARGE SCALE GENOMIC DNA]</scope>
    <source>
        <strain evidence="8 9">JCM 13004</strain>
    </source>
</reference>
<dbReference type="PROSITE" id="PS50043">
    <property type="entry name" value="HTH_LUXR_2"/>
    <property type="match status" value="1"/>
</dbReference>
<accession>A0ABN1WP26</accession>
<dbReference type="SUPFAM" id="SSF52172">
    <property type="entry name" value="CheY-like"/>
    <property type="match status" value="1"/>
</dbReference>
<dbReference type="Pfam" id="PF00072">
    <property type="entry name" value="Response_reg"/>
    <property type="match status" value="1"/>
</dbReference>
<dbReference type="Proteomes" id="UP001500037">
    <property type="component" value="Unassembled WGS sequence"/>
</dbReference>
<name>A0ABN1WP26_9ACTN</name>
<dbReference type="InterPro" id="IPR000792">
    <property type="entry name" value="Tscrpt_reg_LuxR_C"/>
</dbReference>
<dbReference type="PANTHER" id="PTHR43214:SF24">
    <property type="entry name" value="TRANSCRIPTIONAL REGULATORY PROTEIN NARL-RELATED"/>
    <property type="match status" value="1"/>
</dbReference>
<dbReference type="InterPro" id="IPR001789">
    <property type="entry name" value="Sig_transdc_resp-reg_receiver"/>
</dbReference>
<feature type="modified residue" description="4-aspartylphosphate" evidence="5">
    <location>
        <position position="61"/>
    </location>
</feature>
<dbReference type="EMBL" id="BAAALF010000125">
    <property type="protein sequence ID" value="GAA1257613.1"/>
    <property type="molecule type" value="Genomic_DNA"/>
</dbReference>
<keyword evidence="2" id="KW-0805">Transcription regulation</keyword>
<gene>
    <name evidence="8" type="ORF">GCM10009665_54920</name>
</gene>
<evidence type="ECO:0000256" key="1">
    <source>
        <dbReference type="ARBA" id="ARBA00022553"/>
    </source>
</evidence>
<keyword evidence="3" id="KW-0238">DNA-binding</keyword>
<dbReference type="CDD" id="cd06170">
    <property type="entry name" value="LuxR_C_like"/>
    <property type="match status" value="1"/>
</dbReference>
<dbReference type="SMART" id="SM00421">
    <property type="entry name" value="HTH_LUXR"/>
    <property type="match status" value="1"/>
</dbReference>
<dbReference type="CDD" id="cd17535">
    <property type="entry name" value="REC_NarL-like"/>
    <property type="match status" value="1"/>
</dbReference>
<evidence type="ECO:0000313" key="9">
    <source>
        <dbReference type="Proteomes" id="UP001500037"/>
    </source>
</evidence>
<keyword evidence="4" id="KW-0804">Transcription</keyword>
<evidence type="ECO:0000256" key="5">
    <source>
        <dbReference type="PROSITE-ProRule" id="PRU00169"/>
    </source>
</evidence>
<dbReference type="PROSITE" id="PS00622">
    <property type="entry name" value="HTH_LUXR_1"/>
    <property type="match status" value="1"/>
</dbReference>
<proteinExistence type="predicted"/>
<comment type="caution">
    <text evidence="8">The sequence shown here is derived from an EMBL/GenBank/DDBJ whole genome shotgun (WGS) entry which is preliminary data.</text>
</comment>
<dbReference type="Gene3D" id="3.40.50.2300">
    <property type="match status" value="1"/>
</dbReference>
<evidence type="ECO:0000256" key="2">
    <source>
        <dbReference type="ARBA" id="ARBA00023015"/>
    </source>
</evidence>
<sequence>MGEGTAGVTRVLVVDDQILIRVGLVALLRAAPGLDVVGEASSGEEAVALAAAELPDIVLMDIRMPGMDGITATTRILAQAADPAPRIIILTTFDLDEYVYAALRAGASGFLLKDTPPDRLLAAVETVAGGDMLFAPSVVCRLIEAYAFREADRAAQPPPGLDPLTSRELDVLRLVGQGLSNPEIAGRLVVSVATVKTHLNRTMAKLNLSSRAQAVVLAYESGLVTPGHAG</sequence>
<dbReference type="Pfam" id="PF00196">
    <property type="entry name" value="GerE"/>
    <property type="match status" value="1"/>
</dbReference>
<evidence type="ECO:0000259" key="7">
    <source>
        <dbReference type="PROSITE" id="PS50110"/>
    </source>
</evidence>
<dbReference type="PROSITE" id="PS50110">
    <property type="entry name" value="RESPONSE_REGULATORY"/>
    <property type="match status" value="1"/>
</dbReference>
<keyword evidence="9" id="KW-1185">Reference proteome</keyword>
<dbReference type="InterPro" id="IPR058245">
    <property type="entry name" value="NreC/VraR/RcsB-like_REC"/>
</dbReference>
<dbReference type="SMART" id="SM00448">
    <property type="entry name" value="REC"/>
    <property type="match status" value="1"/>
</dbReference>
<evidence type="ECO:0000256" key="4">
    <source>
        <dbReference type="ARBA" id="ARBA00023163"/>
    </source>
</evidence>
<dbReference type="PRINTS" id="PR00038">
    <property type="entry name" value="HTHLUXR"/>
</dbReference>
<evidence type="ECO:0000313" key="8">
    <source>
        <dbReference type="EMBL" id="GAA1257613.1"/>
    </source>
</evidence>
<protein>
    <submittedName>
        <fullName evidence="8">Response regulator transcription factor</fullName>
    </submittedName>
</protein>
<feature type="domain" description="HTH luxR-type" evidence="6">
    <location>
        <begin position="157"/>
        <end position="222"/>
    </location>
</feature>
<evidence type="ECO:0000256" key="3">
    <source>
        <dbReference type="ARBA" id="ARBA00023125"/>
    </source>
</evidence>
<organism evidence="8 9">
    <name type="scientific">Kitasatospora nipponensis</name>
    <dbReference type="NCBI Taxonomy" id="258049"/>
    <lineage>
        <taxon>Bacteria</taxon>
        <taxon>Bacillati</taxon>
        <taxon>Actinomycetota</taxon>
        <taxon>Actinomycetes</taxon>
        <taxon>Kitasatosporales</taxon>
        <taxon>Streptomycetaceae</taxon>
        <taxon>Kitasatospora</taxon>
    </lineage>
</organism>
<dbReference type="PANTHER" id="PTHR43214">
    <property type="entry name" value="TWO-COMPONENT RESPONSE REGULATOR"/>
    <property type="match status" value="1"/>
</dbReference>
<evidence type="ECO:0000259" key="6">
    <source>
        <dbReference type="PROSITE" id="PS50043"/>
    </source>
</evidence>
<keyword evidence="1 5" id="KW-0597">Phosphoprotein</keyword>
<dbReference type="InterPro" id="IPR039420">
    <property type="entry name" value="WalR-like"/>
</dbReference>